<dbReference type="Proteomes" id="UP000483362">
    <property type="component" value="Unassembled WGS sequence"/>
</dbReference>
<evidence type="ECO:0000313" key="14">
    <source>
        <dbReference type="Proteomes" id="UP000483362"/>
    </source>
</evidence>
<dbReference type="SUPFAM" id="SSF50156">
    <property type="entry name" value="PDZ domain-like"/>
    <property type="match status" value="1"/>
</dbReference>
<sequence length="1087" mass="120941">MKKTILTCALAAAAMTVMAADNAPLWLRYAKISPNGQEIAFCYKGDIYKVPVGGGEAVQLTTQSSYESNPVWSPDGKLIAFASDRKGNFDIFVMPAQGGTPKQLTFNSAQEIPSAFSADGKYVLFEASIQDPAASAMFPSSRLPELYKVPVEGGRFSQVLGTPAQELAVDKSGKFFLYQDAKGYEDPLRKHHTSSITRDIWRYDVGSGKHVNLTNRAGEDRSPVLSPDGKTVYCLSERNGGSFNVWKFPLVTPSQATEVTHFTTNPVRFLSMADNGTLCYTYDGEIYTQRDGGNASRVNISLFHDDGDSIKRIAYTRGATSAAVSPDGKQVAFVVRGEVFVTSVEFNTTKKITNTPEGEKDVCWGPDNRTLVYSSERGDHWQLYKATIARKEDPNFPNATLVKEELLIPSSTDRTQPEFSPDGKKLAFVENGEKLMVMDVNTKAVHQVTDGSQWYGTEGDLGYSWSPDSKWIALEFIGNGRDPYSDIGIVSAQGGPITNITQSAYINHSPKWVLDGGAIMFQSNRYGLRSQASWGSQDDVLMAFVNEEAYDRYRLDKENYELLQDAEKAEKAAAEKKEKAQADKKGKKGDKKNADAKKDDTVKPIVVELDKIHDRIVRVTPNSSNLAGAAITKDGNTLYYLSSVEKGYDLWKMDLRKHSTSLLNKMDSRWADIVTDKEGKTFYLLGSSAMQKLSGDKLTPITYSAEVLMNTARERAYMFERVHREVANRFYNKNMHGCDWEGTVAHYRKFLPYITNNYDFSNLLSETLGELNCSHSGGRYYPSNSGASTGNLGLLFDTNYTGQGLKVAEVVEYGPLDRAKSKVRPGTVIEQINGVKISPENDYTQLLNGQIGKKVLISCRSNGNTWDEVVIPTSNGAFNQLLYKRWVKREARMVDSLSHGRLGYVHIQSMNDESYREIYDQVLGKYTQREGIVIDTRGNGGGRLHEDIQILFSGEKYLTQVVRGRAACDMPSRRWNKPSIMLICENNYSNAHGTPWVYKHTRMGKLVGMPVPGTMSSVNWETLQDESLIFGLPVIGYETADGTYLENTQLEPDIKVANDPATVVKGDDRQLKAAVDELLRECDAKKK</sequence>
<dbReference type="SUPFAM" id="SSF82171">
    <property type="entry name" value="DPP6 N-terminal domain-like"/>
    <property type="match status" value="2"/>
</dbReference>
<dbReference type="Gene3D" id="3.30.750.44">
    <property type="match status" value="1"/>
</dbReference>
<evidence type="ECO:0000256" key="8">
    <source>
        <dbReference type="PIRSR" id="PIRSR036421-1"/>
    </source>
</evidence>
<evidence type="ECO:0000256" key="9">
    <source>
        <dbReference type="SAM" id="MobiDB-lite"/>
    </source>
</evidence>
<dbReference type="Pfam" id="PF03572">
    <property type="entry name" value="Peptidase_S41"/>
    <property type="match status" value="1"/>
</dbReference>
<feature type="domain" description="Tail specific protease" evidence="11">
    <location>
        <begin position="901"/>
        <end position="1056"/>
    </location>
</feature>
<dbReference type="CDD" id="cd07562">
    <property type="entry name" value="Peptidase_S41_TRI"/>
    <property type="match status" value="1"/>
</dbReference>
<comment type="similarity">
    <text evidence="2 7">Belongs to the peptidase S41B family.</text>
</comment>
<name>A0A6L5X8V7_9BACT</name>
<comment type="subcellular location">
    <subcellularLocation>
        <location evidence="1 7">Cytoplasm</location>
    </subcellularLocation>
</comment>
<comment type="function">
    <text evidence="7">Degrades oligopeptides.</text>
</comment>
<feature type="active site" description="Charge relay system" evidence="8">
    <location>
        <position position="1046"/>
    </location>
</feature>
<protein>
    <recommendedName>
        <fullName evidence="7">Tricorn protease homolog</fullName>
        <ecNumber evidence="7">3.4.21.-</ecNumber>
    </recommendedName>
</protein>
<dbReference type="Gene3D" id="2.120.10.30">
    <property type="entry name" value="TolB, C-terminal domain"/>
    <property type="match status" value="1"/>
</dbReference>
<feature type="active site" description="Nucleophile" evidence="8">
    <location>
        <position position="989"/>
    </location>
</feature>
<dbReference type="InterPro" id="IPR011042">
    <property type="entry name" value="6-blade_b-propeller_TolB-like"/>
</dbReference>
<dbReference type="Gene3D" id="2.120.10.60">
    <property type="entry name" value="Tricorn protease N-terminal domain"/>
    <property type="match status" value="2"/>
</dbReference>
<dbReference type="Pfam" id="PF26550">
    <property type="entry name" value="Tricorn_2nd"/>
    <property type="match status" value="1"/>
</dbReference>
<dbReference type="SUPFAM" id="SSF52096">
    <property type="entry name" value="ClpP/crotonase"/>
    <property type="match status" value="1"/>
</dbReference>
<evidence type="ECO:0000256" key="5">
    <source>
        <dbReference type="ARBA" id="ARBA00022801"/>
    </source>
</evidence>
<evidence type="ECO:0000256" key="10">
    <source>
        <dbReference type="SAM" id="SignalP"/>
    </source>
</evidence>
<keyword evidence="14" id="KW-1185">Reference proteome</keyword>
<evidence type="ECO:0000256" key="6">
    <source>
        <dbReference type="ARBA" id="ARBA00022825"/>
    </source>
</evidence>
<accession>A0A6L5X8V7</accession>
<feature type="compositionally biased region" description="Basic and acidic residues" evidence="9">
    <location>
        <begin position="573"/>
        <end position="584"/>
    </location>
</feature>
<feature type="signal peptide" evidence="10">
    <location>
        <begin position="1"/>
        <end position="19"/>
    </location>
</feature>
<dbReference type="InterPro" id="IPR036034">
    <property type="entry name" value="PDZ_sf"/>
</dbReference>
<evidence type="ECO:0000259" key="11">
    <source>
        <dbReference type="Pfam" id="PF03572"/>
    </source>
</evidence>
<reference evidence="13 14" key="1">
    <citation type="submission" date="2019-08" db="EMBL/GenBank/DDBJ databases">
        <title>In-depth cultivation of the pig gut microbiome towards novel bacterial diversity and tailored functional studies.</title>
        <authorList>
            <person name="Wylensek D."/>
            <person name="Hitch T.C.A."/>
            <person name="Clavel T."/>
        </authorList>
    </citation>
    <scope>NUCLEOTIDE SEQUENCE [LARGE SCALE GENOMIC DNA]</scope>
    <source>
        <strain evidence="13 14">Oil-RF-744-WCA-WT-10</strain>
    </source>
</reference>
<dbReference type="InterPro" id="IPR029045">
    <property type="entry name" value="ClpP/crotonase-like_dom_sf"/>
</dbReference>
<dbReference type="PANTHER" id="PTHR43253">
    <property type="entry name" value="TRICORN PROTEASE HOMOLOG 2-RELATED"/>
    <property type="match status" value="1"/>
</dbReference>
<dbReference type="InterPro" id="IPR012393">
    <property type="entry name" value="Tricorn_protease"/>
</dbReference>
<dbReference type="InterPro" id="IPR028204">
    <property type="entry name" value="Tricorn_C1"/>
</dbReference>
<dbReference type="SUPFAM" id="SSF69304">
    <property type="entry name" value="Tricorn protease N-terminal domain"/>
    <property type="match status" value="1"/>
</dbReference>
<comment type="caution">
    <text evidence="13">The sequence shown here is derived from an EMBL/GenBank/DDBJ whole genome shotgun (WGS) entry which is preliminary data.</text>
</comment>
<dbReference type="GO" id="GO:0008236">
    <property type="term" value="F:serine-type peptidase activity"/>
    <property type="evidence" value="ECO:0007669"/>
    <property type="project" value="UniProtKB-UniRule"/>
</dbReference>
<dbReference type="Gene3D" id="3.90.226.10">
    <property type="entry name" value="2-enoyl-CoA Hydratase, Chain A, domain 1"/>
    <property type="match status" value="1"/>
</dbReference>
<keyword evidence="5 7" id="KW-0378">Hydrolase</keyword>
<keyword evidence="4 7" id="KW-0645">Protease</keyword>
<evidence type="ECO:0000256" key="7">
    <source>
        <dbReference type="PIRNR" id="PIRNR036421"/>
    </source>
</evidence>
<dbReference type="Pfam" id="PF14684">
    <property type="entry name" value="Tricorn_C1"/>
    <property type="match status" value="1"/>
</dbReference>
<keyword evidence="3 7" id="KW-0963">Cytoplasm</keyword>
<dbReference type="InterPro" id="IPR005151">
    <property type="entry name" value="Tail-specific_protease"/>
</dbReference>
<feature type="chain" id="PRO_5026777742" description="Tricorn protease homolog" evidence="10">
    <location>
        <begin position="20"/>
        <end position="1087"/>
    </location>
</feature>
<keyword evidence="6 7" id="KW-0720">Serine protease</keyword>
<dbReference type="PANTHER" id="PTHR43253:SF1">
    <property type="entry name" value="TRICORN PROTEASE HOMOLOG 2-RELATED"/>
    <property type="match status" value="1"/>
</dbReference>
<evidence type="ECO:0000256" key="3">
    <source>
        <dbReference type="ARBA" id="ARBA00022490"/>
    </source>
</evidence>
<evidence type="ECO:0000256" key="4">
    <source>
        <dbReference type="ARBA" id="ARBA00022670"/>
    </source>
</evidence>
<dbReference type="RefSeq" id="WP_154327286.1">
    <property type="nucleotide sequence ID" value="NZ_CP045696.1"/>
</dbReference>
<dbReference type="EC" id="3.4.21.-" evidence="7"/>
<gene>
    <name evidence="13" type="ORF">FYJ29_02740</name>
</gene>
<feature type="active site" description="Charge relay system" evidence="8">
    <location>
        <position position="775"/>
    </location>
</feature>
<dbReference type="Pfam" id="PF26549">
    <property type="entry name" value="Tricorn_N"/>
    <property type="match status" value="1"/>
</dbReference>
<evidence type="ECO:0000259" key="12">
    <source>
        <dbReference type="Pfam" id="PF14684"/>
    </source>
</evidence>
<dbReference type="Gene3D" id="2.30.42.10">
    <property type="match status" value="1"/>
</dbReference>
<feature type="domain" description="Tricorn protease C1" evidence="12">
    <location>
        <begin position="712"/>
        <end position="769"/>
    </location>
</feature>
<dbReference type="EMBL" id="VULT01000003">
    <property type="protein sequence ID" value="MSS16691.1"/>
    <property type="molecule type" value="Genomic_DNA"/>
</dbReference>
<evidence type="ECO:0000256" key="1">
    <source>
        <dbReference type="ARBA" id="ARBA00004496"/>
    </source>
</evidence>
<dbReference type="PIRSF" id="PIRSF036421">
    <property type="entry name" value="Tricorn_protease"/>
    <property type="match status" value="1"/>
</dbReference>
<feature type="region of interest" description="Disordered" evidence="9">
    <location>
        <begin position="573"/>
        <end position="597"/>
    </location>
</feature>
<keyword evidence="10" id="KW-0732">Signal</keyword>
<dbReference type="AlphaFoldDB" id="A0A6L5X8V7"/>
<proteinExistence type="inferred from homology"/>
<evidence type="ECO:0000313" key="13">
    <source>
        <dbReference type="EMBL" id="MSS16691.1"/>
    </source>
</evidence>
<dbReference type="GO" id="GO:0006508">
    <property type="term" value="P:proteolysis"/>
    <property type="evidence" value="ECO:0007669"/>
    <property type="project" value="UniProtKB-UniRule"/>
</dbReference>
<evidence type="ECO:0000256" key="2">
    <source>
        <dbReference type="ARBA" id="ARBA00008524"/>
    </source>
</evidence>
<dbReference type="GO" id="GO:0005737">
    <property type="term" value="C:cytoplasm"/>
    <property type="evidence" value="ECO:0007669"/>
    <property type="project" value="UniProtKB-SubCell"/>
</dbReference>
<organism evidence="13 14">
    <name type="scientific">Sodaliphilus pleomorphus</name>
    <dbReference type="NCBI Taxonomy" id="2606626"/>
    <lineage>
        <taxon>Bacteria</taxon>
        <taxon>Pseudomonadati</taxon>
        <taxon>Bacteroidota</taxon>
        <taxon>Bacteroidia</taxon>
        <taxon>Bacteroidales</taxon>
        <taxon>Muribaculaceae</taxon>
        <taxon>Sodaliphilus</taxon>
    </lineage>
</organism>